<reference evidence="2" key="3">
    <citation type="submission" date="2016-06" db="UniProtKB">
        <authorList>
            <consortium name="WormBaseParasite"/>
        </authorList>
    </citation>
    <scope>IDENTIFICATION</scope>
</reference>
<dbReference type="Proteomes" id="UP000050741">
    <property type="component" value="Unassembled WGS sequence"/>
</dbReference>
<reference evidence="1" key="1">
    <citation type="submission" date="2013-12" db="EMBL/GenBank/DDBJ databases">
        <authorList>
            <person name="Aslett M."/>
        </authorList>
    </citation>
    <scope>NUCLEOTIDE SEQUENCE [LARGE SCALE GENOMIC DNA]</scope>
    <source>
        <strain evidence="1">Lindley</strain>
    </source>
</reference>
<evidence type="ECO:0000313" key="2">
    <source>
        <dbReference type="WBParaSite" id="GPLIN_001542200"/>
    </source>
</evidence>
<accession>A0A183CRB4</accession>
<keyword evidence="1" id="KW-1185">Reference proteome</keyword>
<name>A0A183CRB4_GLOPA</name>
<proteinExistence type="predicted"/>
<reference evidence="1" key="2">
    <citation type="submission" date="2014-05" db="EMBL/GenBank/DDBJ databases">
        <title>The genome and life-stage specific transcriptomes of Globodera pallida elucidate key aspects of plant parasitism by a cyst nematode.</title>
        <authorList>
            <person name="Cotton J.A."/>
            <person name="Lilley C.J."/>
            <person name="Jones L.M."/>
            <person name="Kikuchi T."/>
            <person name="Reid A.J."/>
            <person name="Thorpe P."/>
            <person name="Tsai I.J."/>
            <person name="Beasley H."/>
            <person name="Blok V."/>
            <person name="Cock P.J.A."/>
            <person name="Van den Akker S.E."/>
            <person name="Holroyd N."/>
            <person name="Hunt M."/>
            <person name="Mantelin S."/>
            <person name="Naghra H."/>
            <person name="Pain A."/>
            <person name="Palomares-Rius J.E."/>
            <person name="Zarowiecki M."/>
            <person name="Berriman M."/>
            <person name="Jones J.T."/>
            <person name="Urwin P.E."/>
        </authorList>
    </citation>
    <scope>NUCLEOTIDE SEQUENCE [LARGE SCALE GENOMIC DNA]</scope>
    <source>
        <strain evidence="1">Lindley</strain>
    </source>
</reference>
<sequence>RQRLNLNVGITLGVFLNQKQVEMASTTVTTTTAIMAKIIELGRQRAPHTLYHQICAVDEQHRMASSANSGPLMNCPWPVPAMESMTSHQQIMAAKYYGGCASELNTAAEHQAVLIYKMQLLHCVEVATKRLLFHLVKTSASMPNLFR</sequence>
<organism evidence="1 2">
    <name type="scientific">Globodera pallida</name>
    <name type="common">Potato cyst nematode worm</name>
    <name type="synonym">Heterodera pallida</name>
    <dbReference type="NCBI Taxonomy" id="36090"/>
    <lineage>
        <taxon>Eukaryota</taxon>
        <taxon>Metazoa</taxon>
        <taxon>Ecdysozoa</taxon>
        <taxon>Nematoda</taxon>
        <taxon>Chromadorea</taxon>
        <taxon>Rhabditida</taxon>
        <taxon>Tylenchina</taxon>
        <taxon>Tylenchomorpha</taxon>
        <taxon>Tylenchoidea</taxon>
        <taxon>Heteroderidae</taxon>
        <taxon>Heteroderinae</taxon>
        <taxon>Globodera</taxon>
    </lineage>
</organism>
<evidence type="ECO:0000313" key="1">
    <source>
        <dbReference type="Proteomes" id="UP000050741"/>
    </source>
</evidence>
<dbReference type="AlphaFoldDB" id="A0A183CRB4"/>
<protein>
    <submittedName>
        <fullName evidence="2">ACOX domain-containing protein</fullName>
    </submittedName>
</protein>
<dbReference type="WBParaSite" id="GPLIN_001542200">
    <property type="protein sequence ID" value="GPLIN_001542200"/>
    <property type="gene ID" value="GPLIN_001542200"/>
</dbReference>